<organism evidence="1 2">
    <name type="scientific">Melipona quadrifasciata</name>
    <dbReference type="NCBI Taxonomy" id="166423"/>
    <lineage>
        <taxon>Eukaryota</taxon>
        <taxon>Metazoa</taxon>
        <taxon>Ecdysozoa</taxon>
        <taxon>Arthropoda</taxon>
        <taxon>Hexapoda</taxon>
        <taxon>Insecta</taxon>
        <taxon>Pterygota</taxon>
        <taxon>Neoptera</taxon>
        <taxon>Endopterygota</taxon>
        <taxon>Hymenoptera</taxon>
        <taxon>Apocrita</taxon>
        <taxon>Aculeata</taxon>
        <taxon>Apoidea</taxon>
        <taxon>Anthophila</taxon>
        <taxon>Apidae</taxon>
        <taxon>Melipona</taxon>
    </lineage>
</organism>
<dbReference type="EMBL" id="KQ435709">
    <property type="protein sequence ID" value="KOX80025.1"/>
    <property type="molecule type" value="Genomic_DNA"/>
</dbReference>
<proteinExistence type="predicted"/>
<evidence type="ECO:0000313" key="2">
    <source>
        <dbReference type="Proteomes" id="UP000053105"/>
    </source>
</evidence>
<sequence length="100" mass="11257">MKIKSRSSSIVENNKISNTVLITKQLIGFQVVSVIEKFLLNTMCRRSRGDPKKLLLVSVIYGGKETKAKLRIEQCDDAWQICVGMYRPRIVPGVLSVTCD</sequence>
<keyword evidence="2" id="KW-1185">Reference proteome</keyword>
<reference evidence="1 2" key="1">
    <citation type="submission" date="2015-07" db="EMBL/GenBank/DDBJ databases">
        <title>The genome of Melipona quadrifasciata.</title>
        <authorList>
            <person name="Pan H."/>
            <person name="Kapheim K."/>
        </authorList>
    </citation>
    <scope>NUCLEOTIDE SEQUENCE [LARGE SCALE GENOMIC DNA]</scope>
    <source>
        <strain evidence="1">0111107301</strain>
        <tissue evidence="1">Whole body</tissue>
    </source>
</reference>
<protein>
    <submittedName>
        <fullName evidence="1">Uncharacterized protein</fullName>
    </submittedName>
</protein>
<accession>A0A0M9A9K3</accession>
<name>A0A0M9A9K3_9HYME</name>
<dbReference type="Proteomes" id="UP000053105">
    <property type="component" value="Unassembled WGS sequence"/>
</dbReference>
<gene>
    <name evidence="1" type="ORF">WN51_06437</name>
</gene>
<evidence type="ECO:0000313" key="1">
    <source>
        <dbReference type="EMBL" id="KOX80025.1"/>
    </source>
</evidence>
<dbReference type="AlphaFoldDB" id="A0A0M9A9K3"/>